<sequence length="71" mass="7619">WLTDDYLAASVDAVHLEDILGKVESDCNNLVQGVAPFPVSHNSDARRRWEAAPPIKLTATATTPPNGVYGS</sequence>
<evidence type="ECO:0000313" key="2">
    <source>
        <dbReference type="Proteomes" id="UP000551353"/>
    </source>
</evidence>
<dbReference type="Proteomes" id="UP000551353">
    <property type="component" value="Unassembled WGS sequence"/>
</dbReference>
<keyword evidence="2" id="KW-1185">Reference proteome</keyword>
<accession>A0ABR6IZT1</accession>
<name>A0ABR6IZT1_9HYPH</name>
<comment type="caution">
    <text evidence="1">The sequence shown here is derived from an EMBL/GenBank/DDBJ whole genome shotgun (WGS) entry which is preliminary data.</text>
</comment>
<reference evidence="1 2" key="1">
    <citation type="submission" date="2020-08" db="EMBL/GenBank/DDBJ databases">
        <title>Genomic Encyclopedia of Type Strains, Phase IV (KMG-V): Genome sequencing to study the core and pangenomes of soil and plant-associated prokaryotes.</title>
        <authorList>
            <person name="Whitman W."/>
        </authorList>
    </citation>
    <scope>NUCLEOTIDE SEQUENCE [LARGE SCALE GENOMIC DNA]</scope>
    <source>
        <strain evidence="1 2">SEMIA 4087</strain>
    </source>
</reference>
<dbReference type="EMBL" id="JACIFX010000059">
    <property type="protein sequence ID" value="MBB4233436.1"/>
    <property type="molecule type" value="Genomic_DNA"/>
</dbReference>
<gene>
    <name evidence="1" type="ORF">GGD56_007348</name>
</gene>
<proteinExistence type="predicted"/>
<evidence type="ECO:0000313" key="1">
    <source>
        <dbReference type="EMBL" id="MBB4233436.1"/>
    </source>
</evidence>
<feature type="non-terminal residue" evidence="1">
    <location>
        <position position="1"/>
    </location>
</feature>
<organism evidence="1 2">
    <name type="scientific">Rhizobium mongolense</name>
    <dbReference type="NCBI Taxonomy" id="57676"/>
    <lineage>
        <taxon>Bacteria</taxon>
        <taxon>Pseudomonadati</taxon>
        <taxon>Pseudomonadota</taxon>
        <taxon>Alphaproteobacteria</taxon>
        <taxon>Hyphomicrobiales</taxon>
        <taxon>Rhizobiaceae</taxon>
        <taxon>Rhizobium/Agrobacterium group</taxon>
        <taxon>Rhizobium</taxon>
    </lineage>
</organism>
<protein>
    <submittedName>
        <fullName evidence="1">Uncharacterized protein</fullName>
    </submittedName>
</protein>